<dbReference type="InterPro" id="IPR013381">
    <property type="entry name" value="CRISPR-assoc_prot_Cse1"/>
</dbReference>
<dbReference type="RefSeq" id="WP_072325588.1">
    <property type="nucleotide sequence ID" value="NZ_FPJW01000003.1"/>
</dbReference>
<dbReference type="Proteomes" id="UP000182350">
    <property type="component" value="Unassembled WGS sequence"/>
</dbReference>
<sequence>MNLLKDPWLTWRLSDGREERRPMTALVDPDVVDFALPRSDFHGAAWQFAIGLLQTLMAPADEDEWFDQHESPPDQEDFAAILERAAHAFNLDGDGPLFMQDFDALAEVDPTPISGLLIEAPGGNTIKNNTDLFIKRGVGSALSPEMAALALFTLQINAPSGGQGHRTSLRGGGPLTTLVLPHEENTCLWRKLWLNVINRECWEYDEPDLHSVRVFPWLGLTRVSKNKGTEVYLHDVHPLTHFWAMPRRIRLDFEDRQGMCQLSGLEAERLVTHYRTSNYGNNYSGSWYHPLTHYRSNPKKPDEDFLSTKGQPGGVQYRQWHSLCFLNDQEGNHPALVIRHYLEDLQVMQQNWGKTPRLWAFGYDMDNMKARAWYSSEFPLYRVDPEKRDDQISILRDLQKLSEEALWHTRTQIKNAWHDKPSDVKGDFSFIDLQFWQVTEPAFFRAVEAVLNDADTWLSTEAASVWLKVLTEESLQLFDKQVLGNLHPDRDMKRKIKARRMLAGWLFGGKEIKKFKTTYMNGKEDAA</sequence>
<dbReference type="STRING" id="1122209.SAMN02745752_01367"/>
<dbReference type="AlphaFoldDB" id="A0A1K1W9W9"/>
<evidence type="ECO:0000313" key="1">
    <source>
        <dbReference type="EMBL" id="SFX34184.1"/>
    </source>
</evidence>
<protein>
    <submittedName>
        <fullName evidence="1">CRISPR-associated protein, Cse1 family</fullName>
    </submittedName>
</protein>
<organism evidence="1 2">
    <name type="scientific">Marinospirillum alkaliphilum DSM 21637</name>
    <dbReference type="NCBI Taxonomy" id="1122209"/>
    <lineage>
        <taxon>Bacteria</taxon>
        <taxon>Pseudomonadati</taxon>
        <taxon>Pseudomonadota</taxon>
        <taxon>Gammaproteobacteria</taxon>
        <taxon>Oceanospirillales</taxon>
        <taxon>Oceanospirillaceae</taxon>
        <taxon>Marinospirillum</taxon>
    </lineage>
</organism>
<keyword evidence="2" id="KW-1185">Reference proteome</keyword>
<proteinExistence type="predicted"/>
<name>A0A1K1W9W9_9GAMM</name>
<evidence type="ECO:0000313" key="2">
    <source>
        <dbReference type="Proteomes" id="UP000182350"/>
    </source>
</evidence>
<dbReference type="NCBIfam" id="TIGR02547">
    <property type="entry name" value="casA_cse1"/>
    <property type="match status" value="1"/>
</dbReference>
<dbReference type="OrthoDB" id="5392377at2"/>
<dbReference type="Pfam" id="PF09481">
    <property type="entry name" value="CRISPR_Cse1"/>
    <property type="match status" value="1"/>
</dbReference>
<dbReference type="CDD" id="cd09729">
    <property type="entry name" value="Cse1_I-E"/>
    <property type="match status" value="1"/>
</dbReference>
<gene>
    <name evidence="1" type="ORF">SAMN02745752_01367</name>
</gene>
<dbReference type="EMBL" id="FPJW01000003">
    <property type="protein sequence ID" value="SFX34184.1"/>
    <property type="molecule type" value="Genomic_DNA"/>
</dbReference>
<reference evidence="1 2" key="1">
    <citation type="submission" date="2016-11" db="EMBL/GenBank/DDBJ databases">
        <authorList>
            <person name="Jaros S."/>
            <person name="Januszkiewicz K."/>
            <person name="Wedrychowicz H."/>
        </authorList>
    </citation>
    <scope>NUCLEOTIDE SEQUENCE [LARGE SCALE GENOMIC DNA]</scope>
    <source>
        <strain evidence="1 2">DSM 21637</strain>
    </source>
</reference>
<accession>A0A1K1W9W9</accession>